<evidence type="ECO:0000313" key="1">
    <source>
        <dbReference type="EMBL" id="EWS99869.1"/>
    </source>
</evidence>
<accession>W9G1N3</accession>
<reference evidence="1 2" key="1">
    <citation type="submission" date="2013-08" db="EMBL/GenBank/DDBJ databases">
        <title>Intrasporangium oryzae NRRL B-24470.</title>
        <authorList>
            <person name="Liu H."/>
            <person name="Wang G."/>
        </authorList>
    </citation>
    <scope>NUCLEOTIDE SEQUENCE [LARGE SCALE GENOMIC DNA]</scope>
    <source>
        <strain evidence="1 2">NRRL B-24470</strain>
    </source>
</reference>
<keyword evidence="2" id="KW-1185">Reference proteome</keyword>
<dbReference type="PANTHER" id="PTHR37418">
    <property type="entry name" value="3-KETO-5-AMINOHEXANOATE CLEAVAGE ENZYME-RELATED"/>
    <property type="match status" value="1"/>
</dbReference>
<comment type="caution">
    <text evidence="1">The sequence shown here is derived from an EMBL/GenBank/DDBJ whole genome shotgun (WGS) entry which is preliminary data.</text>
</comment>
<dbReference type="AlphaFoldDB" id="W9G1N3"/>
<dbReference type="STRING" id="1386089.N865_20070"/>
<dbReference type="GO" id="GO:0043720">
    <property type="term" value="F:3-keto-5-aminohexanoate cleavage activity"/>
    <property type="evidence" value="ECO:0007669"/>
    <property type="project" value="InterPro"/>
</dbReference>
<sequence length="253" mass="26553">MIAACLNGARHPRAHPHVPTTPAELAVAAEGVVAAGAFMVHVHPRDDAGRETLDTRHVIDAATAIRERVPGLRVSVSTRDGIVGSVREKIAHVAEWPGPAEGGPDSATVNWHEDGAIEIAEAVHDNGSAVEAGLWTPLAVSRFVATNWPWQVERVLVELVPGVTPGSTGPWAAERVLAALGMSPAPVLVHGEEAWAWPVLRWAQASGFDVRIGLEDTLVLPTGREAADNVDLVRAALAAGGGAPTQWPVPDPL</sequence>
<dbReference type="Proteomes" id="UP000019489">
    <property type="component" value="Unassembled WGS sequence"/>
</dbReference>
<dbReference type="RefSeq" id="WP_034809768.1">
    <property type="nucleotide sequence ID" value="NZ_AWSA01000067.1"/>
</dbReference>
<protein>
    <recommendedName>
        <fullName evidence="3">3-keto-5-aminohexanoate cleavage protein</fullName>
    </recommendedName>
</protein>
<dbReference type="OrthoDB" id="3424160at2"/>
<proteinExistence type="predicted"/>
<organism evidence="1 2">
    <name type="scientific">Intrasporangium oryzae NRRL B-24470</name>
    <dbReference type="NCBI Taxonomy" id="1386089"/>
    <lineage>
        <taxon>Bacteria</taxon>
        <taxon>Bacillati</taxon>
        <taxon>Actinomycetota</taxon>
        <taxon>Actinomycetes</taxon>
        <taxon>Micrococcales</taxon>
        <taxon>Intrasporangiaceae</taxon>
        <taxon>Intrasporangium</taxon>
    </lineage>
</organism>
<dbReference type="InterPro" id="IPR013785">
    <property type="entry name" value="Aldolase_TIM"/>
</dbReference>
<dbReference type="EMBL" id="AWSA01000067">
    <property type="protein sequence ID" value="EWS99869.1"/>
    <property type="molecule type" value="Genomic_DNA"/>
</dbReference>
<dbReference type="PANTHER" id="PTHR37418:SF1">
    <property type="entry name" value="3-KETO-5-AMINOHEXANOATE CLEAVAGE PROTEIN"/>
    <property type="match status" value="1"/>
</dbReference>
<dbReference type="PATRIC" id="fig|1386089.3.peg.3918"/>
<dbReference type="Gene3D" id="3.20.20.70">
    <property type="entry name" value="Aldolase class I"/>
    <property type="match status" value="1"/>
</dbReference>
<evidence type="ECO:0008006" key="3">
    <source>
        <dbReference type="Google" id="ProtNLM"/>
    </source>
</evidence>
<dbReference type="Pfam" id="PF05853">
    <property type="entry name" value="BKACE"/>
    <property type="match status" value="1"/>
</dbReference>
<dbReference type="InterPro" id="IPR008567">
    <property type="entry name" value="BKACE"/>
</dbReference>
<name>W9G1N3_9MICO</name>
<gene>
    <name evidence="1" type="ORF">N865_20070</name>
</gene>
<evidence type="ECO:0000313" key="2">
    <source>
        <dbReference type="Proteomes" id="UP000019489"/>
    </source>
</evidence>
<dbReference type="eggNOG" id="COG3246">
    <property type="taxonomic scope" value="Bacteria"/>
</dbReference>